<dbReference type="Proteomes" id="UP000230750">
    <property type="component" value="Unassembled WGS sequence"/>
</dbReference>
<sequence length="470" mass="54558">MRALSLPIVNSLVIMADTQDDGRLQKMEVDYSETVDRRVPECEALVKDGKLSEAVESLLSLEKQTRMAADMQSTARVLVAIVRLCFEVKNWEALNENILVLSKRRSQLKQAVQKMVQEAYTYLDKTPDLDTKLKLIDTLRTVTAGKIYVEIERARLTMTLAKIKENQGEVAEAATILQELQVETFGSMERKEKVEFILEQMRLCLAKKDYIRTQIISKKISLKFFESTAEEVQALKLRFYKLMIEIDEHEGAYLDICKHYRAIFDTPITKEDSNSWKEALKNAVLYLILAPYDNEQSDLIHRVSLEKQLEEIQVYKDLLKNFTTVELMRWQQVCNIYEKELKEGSEGNPVTGVFSDLEKGKKRWVDLRNRVVEHNIRVMAKYYNRISMKRMAELLELSESEAEEFLSTLVVKKTVFAKVDRLAGIIDFTAHRDPNEVLNAWSNNLNELMQLVNKTTHLINKEEMLHQFTN</sequence>
<dbReference type="GO" id="GO:0005634">
    <property type="term" value="C:nucleus"/>
    <property type="evidence" value="ECO:0007669"/>
    <property type="project" value="UniProtKB-ARBA"/>
</dbReference>
<dbReference type="SUPFAM" id="SSF46785">
    <property type="entry name" value="Winged helix' DNA-binding domain"/>
    <property type="match status" value="1"/>
</dbReference>
<evidence type="ECO:0000259" key="3">
    <source>
        <dbReference type="PROSITE" id="PS50250"/>
    </source>
</evidence>
<dbReference type="PROSITE" id="PS50250">
    <property type="entry name" value="PCI"/>
    <property type="match status" value="1"/>
</dbReference>
<name>A0A2G8LBH9_STIJA</name>
<dbReference type="InterPro" id="IPR036390">
    <property type="entry name" value="WH_DNA-bd_sf"/>
</dbReference>
<protein>
    <submittedName>
        <fullName evidence="4">Putative 26S proteasome non-ATPase regulatory subunit 12-like isoform 1</fullName>
    </submittedName>
</protein>
<dbReference type="PANTHER" id="PTHR10855">
    <property type="entry name" value="26S PROTEASOME NON-ATPASE REGULATORY SUBUNIT 12/COP9 SIGNALOSOME COMPLEX SUBUNIT 4"/>
    <property type="match status" value="1"/>
</dbReference>
<dbReference type="InterPro" id="IPR040896">
    <property type="entry name" value="RPN5_C"/>
</dbReference>
<feature type="domain" description="PCI" evidence="3">
    <location>
        <begin position="255"/>
        <end position="433"/>
    </location>
</feature>
<organism evidence="4 5">
    <name type="scientific">Stichopus japonicus</name>
    <name type="common">Sea cucumber</name>
    <dbReference type="NCBI Taxonomy" id="307972"/>
    <lineage>
        <taxon>Eukaryota</taxon>
        <taxon>Metazoa</taxon>
        <taxon>Echinodermata</taxon>
        <taxon>Eleutherozoa</taxon>
        <taxon>Echinozoa</taxon>
        <taxon>Holothuroidea</taxon>
        <taxon>Aspidochirotacea</taxon>
        <taxon>Aspidochirotida</taxon>
        <taxon>Stichopodidae</taxon>
        <taxon>Apostichopus</taxon>
    </lineage>
</organism>
<dbReference type="Pfam" id="PF01399">
    <property type="entry name" value="PCI"/>
    <property type="match status" value="1"/>
</dbReference>
<keyword evidence="2 4" id="KW-0647">Proteasome</keyword>
<dbReference type="STRING" id="307972.A0A2G8LBH9"/>
<evidence type="ECO:0000256" key="2">
    <source>
        <dbReference type="ARBA" id="ARBA00022942"/>
    </source>
</evidence>
<dbReference type="InterPro" id="IPR000717">
    <property type="entry name" value="PCI_dom"/>
</dbReference>
<dbReference type="InterPro" id="IPR054559">
    <property type="entry name" value="PSMD12-CSN4-like_N"/>
</dbReference>
<gene>
    <name evidence="4" type="ORF">BSL78_05509</name>
</gene>
<dbReference type="AlphaFoldDB" id="A0A2G8LBH9"/>
<dbReference type="Pfam" id="PF18098">
    <property type="entry name" value="RPN5_C"/>
    <property type="match status" value="1"/>
</dbReference>
<evidence type="ECO:0000256" key="1">
    <source>
        <dbReference type="ARBA" id="ARBA00006397"/>
    </source>
</evidence>
<keyword evidence="5" id="KW-1185">Reference proteome</keyword>
<dbReference type="GO" id="GO:0008541">
    <property type="term" value="C:proteasome regulatory particle, lid subcomplex"/>
    <property type="evidence" value="ECO:0007669"/>
    <property type="project" value="TreeGrafter"/>
</dbReference>
<evidence type="ECO:0000313" key="4">
    <source>
        <dbReference type="EMBL" id="PIK57601.1"/>
    </source>
</evidence>
<dbReference type="InterPro" id="IPR036388">
    <property type="entry name" value="WH-like_DNA-bd_sf"/>
</dbReference>
<dbReference type="OrthoDB" id="268763at2759"/>
<comment type="caution">
    <text evidence="4">The sequence shown here is derived from an EMBL/GenBank/DDBJ whole genome shotgun (WGS) entry which is preliminary data.</text>
</comment>
<dbReference type="PANTHER" id="PTHR10855:SF1">
    <property type="entry name" value="26S PROTEASOME NON-ATPASE REGULATORY SUBUNIT 12"/>
    <property type="match status" value="1"/>
</dbReference>
<dbReference type="EMBL" id="MRZV01000138">
    <property type="protein sequence ID" value="PIK57601.1"/>
    <property type="molecule type" value="Genomic_DNA"/>
</dbReference>
<dbReference type="InterPro" id="IPR040134">
    <property type="entry name" value="PSMD12/CSN4"/>
</dbReference>
<dbReference type="Gene3D" id="1.10.10.10">
    <property type="entry name" value="Winged helix-like DNA-binding domain superfamily/Winged helix DNA-binding domain"/>
    <property type="match status" value="1"/>
</dbReference>
<proteinExistence type="inferred from homology"/>
<dbReference type="GO" id="GO:0005737">
    <property type="term" value="C:cytoplasm"/>
    <property type="evidence" value="ECO:0007669"/>
    <property type="project" value="TreeGrafter"/>
</dbReference>
<dbReference type="FunFam" id="1.10.10.10:FF:000070">
    <property type="entry name" value="26S proteasome non-ATPase regulatory subunit 12"/>
    <property type="match status" value="1"/>
</dbReference>
<dbReference type="SMART" id="SM00088">
    <property type="entry name" value="PINT"/>
    <property type="match status" value="1"/>
</dbReference>
<accession>A0A2G8LBH9</accession>
<comment type="similarity">
    <text evidence="1">Belongs to the proteasome subunit p55 family.</text>
</comment>
<dbReference type="Pfam" id="PF22241">
    <property type="entry name" value="PSMD12-CSN4_N"/>
    <property type="match status" value="1"/>
</dbReference>
<evidence type="ECO:0000313" key="5">
    <source>
        <dbReference type="Proteomes" id="UP000230750"/>
    </source>
</evidence>
<reference evidence="4 5" key="1">
    <citation type="journal article" date="2017" name="PLoS Biol.">
        <title>The sea cucumber genome provides insights into morphological evolution and visceral regeneration.</title>
        <authorList>
            <person name="Zhang X."/>
            <person name="Sun L."/>
            <person name="Yuan J."/>
            <person name="Sun Y."/>
            <person name="Gao Y."/>
            <person name="Zhang L."/>
            <person name="Li S."/>
            <person name="Dai H."/>
            <person name="Hamel J.F."/>
            <person name="Liu C."/>
            <person name="Yu Y."/>
            <person name="Liu S."/>
            <person name="Lin W."/>
            <person name="Guo K."/>
            <person name="Jin S."/>
            <person name="Xu P."/>
            <person name="Storey K.B."/>
            <person name="Huan P."/>
            <person name="Zhang T."/>
            <person name="Zhou Y."/>
            <person name="Zhang J."/>
            <person name="Lin C."/>
            <person name="Li X."/>
            <person name="Xing L."/>
            <person name="Huo D."/>
            <person name="Sun M."/>
            <person name="Wang L."/>
            <person name="Mercier A."/>
            <person name="Li F."/>
            <person name="Yang H."/>
            <person name="Xiang J."/>
        </authorList>
    </citation>
    <scope>NUCLEOTIDE SEQUENCE [LARGE SCALE GENOMIC DNA]</scope>
    <source>
        <strain evidence="4">Shaxun</strain>
        <tissue evidence="4">Muscle</tissue>
    </source>
</reference>